<keyword evidence="8" id="KW-0492">Microsome</keyword>
<keyword evidence="5 13" id="KW-0349">Heme</keyword>
<dbReference type="GO" id="GO:0005789">
    <property type="term" value="C:endoplasmic reticulum membrane"/>
    <property type="evidence" value="ECO:0007669"/>
    <property type="project" value="UniProtKB-SubCell"/>
</dbReference>
<sequence length="275" mass="31745">MRLLKITFVKEADVEILKKHVCNTLKLRRKCELDRKNLIQFLMECDKQKEMLTDEAILSQVAGLFLASFDTPANLLAVLAYELAINQDIQDKLIKEVDEILKKCTNELSKTILVYLQLELGIVLPFLITETLRLWPTTTFTDRVSVKPYMIQPKTENEKPLQVDVGTYFWLPIYALHRDPKYFPNPTKFDPERFADKNKEKIQPYTFIPFGIGPRGCIASRFALLETKVIIFHILSKFRIATVEETEMPFMLSKKSINAVSDSGPVLGLQMRKTQ</sequence>
<dbReference type="Gene3D" id="1.10.630.10">
    <property type="entry name" value="Cytochrome P450"/>
    <property type="match status" value="1"/>
</dbReference>
<evidence type="ECO:0000256" key="6">
    <source>
        <dbReference type="ARBA" id="ARBA00022723"/>
    </source>
</evidence>
<evidence type="ECO:0000256" key="12">
    <source>
        <dbReference type="ARBA" id="ARBA00023136"/>
    </source>
</evidence>
<dbReference type="InterPro" id="IPR001128">
    <property type="entry name" value="Cyt_P450"/>
</dbReference>
<dbReference type="OrthoDB" id="2789670at2759"/>
<keyword evidence="12" id="KW-0472">Membrane</keyword>
<dbReference type="GO" id="GO:0020037">
    <property type="term" value="F:heme binding"/>
    <property type="evidence" value="ECO:0007669"/>
    <property type="project" value="InterPro"/>
</dbReference>
<dbReference type="GO" id="GO:0016705">
    <property type="term" value="F:oxidoreductase activity, acting on paired donors, with incorporation or reduction of molecular oxygen"/>
    <property type="evidence" value="ECO:0007669"/>
    <property type="project" value="InterPro"/>
</dbReference>
<evidence type="ECO:0000256" key="13">
    <source>
        <dbReference type="PIRSR" id="PIRSR602401-1"/>
    </source>
</evidence>
<dbReference type="GO" id="GO:0005506">
    <property type="term" value="F:iron ion binding"/>
    <property type="evidence" value="ECO:0007669"/>
    <property type="project" value="InterPro"/>
</dbReference>
<evidence type="ECO:0000256" key="1">
    <source>
        <dbReference type="ARBA" id="ARBA00001971"/>
    </source>
</evidence>
<dbReference type="GO" id="GO:0004497">
    <property type="term" value="F:monooxygenase activity"/>
    <property type="evidence" value="ECO:0007669"/>
    <property type="project" value="UniProtKB-KW"/>
</dbReference>
<protein>
    <recommendedName>
        <fullName evidence="17">Cytochrome P450</fullName>
    </recommendedName>
</protein>
<evidence type="ECO:0000256" key="8">
    <source>
        <dbReference type="ARBA" id="ARBA00022848"/>
    </source>
</evidence>
<dbReference type="PANTHER" id="PTHR24292:SF54">
    <property type="entry name" value="CYP9F3-RELATED"/>
    <property type="match status" value="1"/>
</dbReference>
<evidence type="ECO:0000256" key="2">
    <source>
        <dbReference type="ARBA" id="ARBA00004174"/>
    </source>
</evidence>
<comment type="cofactor">
    <cofactor evidence="1 13">
        <name>heme</name>
        <dbReference type="ChEBI" id="CHEBI:30413"/>
    </cofactor>
</comment>
<keyword evidence="11 14" id="KW-0503">Monooxygenase</keyword>
<keyword evidence="10 13" id="KW-0408">Iron</keyword>
<dbReference type="PRINTS" id="PR00385">
    <property type="entry name" value="P450"/>
</dbReference>
<evidence type="ECO:0000313" key="15">
    <source>
        <dbReference type="EMBL" id="KAF2898153.1"/>
    </source>
</evidence>
<evidence type="ECO:0000256" key="11">
    <source>
        <dbReference type="ARBA" id="ARBA00023033"/>
    </source>
</evidence>
<dbReference type="InterPro" id="IPR002401">
    <property type="entry name" value="Cyt_P450_E_grp-I"/>
</dbReference>
<dbReference type="Proteomes" id="UP000801492">
    <property type="component" value="Unassembled WGS sequence"/>
</dbReference>
<dbReference type="PROSITE" id="PS00086">
    <property type="entry name" value="CYTOCHROME_P450"/>
    <property type="match status" value="1"/>
</dbReference>
<dbReference type="EMBL" id="VTPC01003677">
    <property type="protein sequence ID" value="KAF2898153.1"/>
    <property type="molecule type" value="Genomic_DNA"/>
</dbReference>
<evidence type="ECO:0000313" key="16">
    <source>
        <dbReference type="Proteomes" id="UP000801492"/>
    </source>
</evidence>
<organism evidence="15 16">
    <name type="scientific">Ignelater luminosus</name>
    <name type="common">Cucubano</name>
    <name type="synonym">Pyrophorus luminosus</name>
    <dbReference type="NCBI Taxonomy" id="2038154"/>
    <lineage>
        <taxon>Eukaryota</taxon>
        <taxon>Metazoa</taxon>
        <taxon>Ecdysozoa</taxon>
        <taxon>Arthropoda</taxon>
        <taxon>Hexapoda</taxon>
        <taxon>Insecta</taxon>
        <taxon>Pterygota</taxon>
        <taxon>Neoptera</taxon>
        <taxon>Endopterygota</taxon>
        <taxon>Coleoptera</taxon>
        <taxon>Polyphaga</taxon>
        <taxon>Elateriformia</taxon>
        <taxon>Elateroidea</taxon>
        <taxon>Elateridae</taxon>
        <taxon>Agrypninae</taxon>
        <taxon>Pyrophorini</taxon>
        <taxon>Ignelater</taxon>
    </lineage>
</organism>
<gene>
    <name evidence="15" type="ORF">ILUMI_08023</name>
</gene>
<dbReference type="PANTHER" id="PTHR24292">
    <property type="entry name" value="CYTOCHROME P450"/>
    <property type="match status" value="1"/>
</dbReference>
<keyword evidence="6 13" id="KW-0479">Metal-binding</keyword>
<evidence type="ECO:0008006" key="17">
    <source>
        <dbReference type="Google" id="ProtNLM"/>
    </source>
</evidence>
<evidence type="ECO:0000256" key="3">
    <source>
        <dbReference type="ARBA" id="ARBA00004406"/>
    </source>
</evidence>
<comment type="similarity">
    <text evidence="4 14">Belongs to the cytochrome P450 family.</text>
</comment>
<dbReference type="Pfam" id="PF00067">
    <property type="entry name" value="p450"/>
    <property type="match status" value="1"/>
</dbReference>
<proteinExistence type="inferred from homology"/>
<feature type="binding site" description="axial binding residue" evidence="13">
    <location>
        <position position="217"/>
    </location>
    <ligand>
        <name>heme</name>
        <dbReference type="ChEBI" id="CHEBI:30413"/>
    </ligand>
    <ligandPart>
        <name>Fe</name>
        <dbReference type="ChEBI" id="CHEBI:18248"/>
    </ligandPart>
</feature>
<evidence type="ECO:0000256" key="5">
    <source>
        <dbReference type="ARBA" id="ARBA00022617"/>
    </source>
</evidence>
<comment type="subcellular location">
    <subcellularLocation>
        <location evidence="3">Endoplasmic reticulum membrane</location>
        <topology evidence="3">Peripheral membrane protein</topology>
    </subcellularLocation>
    <subcellularLocation>
        <location evidence="2">Microsome membrane</location>
        <topology evidence="2">Peripheral membrane protein</topology>
    </subcellularLocation>
</comment>
<reference evidence="15" key="1">
    <citation type="submission" date="2019-08" db="EMBL/GenBank/DDBJ databases">
        <title>The genome of the North American firefly Photinus pyralis.</title>
        <authorList>
            <consortium name="Photinus pyralis genome working group"/>
            <person name="Fallon T.R."/>
            <person name="Sander Lower S.E."/>
            <person name="Weng J.-K."/>
        </authorList>
    </citation>
    <scope>NUCLEOTIDE SEQUENCE</scope>
    <source>
        <strain evidence="15">TRF0915ILg1</strain>
        <tissue evidence="15">Whole body</tissue>
    </source>
</reference>
<accession>A0A8K0GHF8</accession>
<evidence type="ECO:0000256" key="14">
    <source>
        <dbReference type="RuleBase" id="RU000461"/>
    </source>
</evidence>
<keyword evidence="7" id="KW-0256">Endoplasmic reticulum</keyword>
<evidence type="ECO:0000256" key="9">
    <source>
        <dbReference type="ARBA" id="ARBA00023002"/>
    </source>
</evidence>
<evidence type="ECO:0000256" key="4">
    <source>
        <dbReference type="ARBA" id="ARBA00010617"/>
    </source>
</evidence>
<dbReference type="InterPro" id="IPR036396">
    <property type="entry name" value="Cyt_P450_sf"/>
</dbReference>
<evidence type="ECO:0000256" key="10">
    <source>
        <dbReference type="ARBA" id="ARBA00023004"/>
    </source>
</evidence>
<dbReference type="AlphaFoldDB" id="A0A8K0GHF8"/>
<name>A0A8K0GHF8_IGNLU</name>
<dbReference type="InterPro" id="IPR017972">
    <property type="entry name" value="Cyt_P450_CS"/>
</dbReference>
<dbReference type="PRINTS" id="PR00463">
    <property type="entry name" value="EP450I"/>
</dbReference>
<keyword evidence="9 14" id="KW-0560">Oxidoreductase</keyword>
<evidence type="ECO:0000256" key="7">
    <source>
        <dbReference type="ARBA" id="ARBA00022824"/>
    </source>
</evidence>
<comment type="caution">
    <text evidence="15">The sequence shown here is derived from an EMBL/GenBank/DDBJ whole genome shotgun (WGS) entry which is preliminary data.</text>
</comment>
<keyword evidence="16" id="KW-1185">Reference proteome</keyword>
<dbReference type="SUPFAM" id="SSF48264">
    <property type="entry name" value="Cytochrome P450"/>
    <property type="match status" value="1"/>
</dbReference>
<dbReference type="InterPro" id="IPR050476">
    <property type="entry name" value="Insect_CytP450_Detox"/>
</dbReference>